<dbReference type="InterPro" id="IPR050300">
    <property type="entry name" value="GDXG_lipolytic_enzyme"/>
</dbReference>
<dbReference type="PATRIC" id="fig|1341157.4.peg.2083"/>
<reference evidence="3 4" key="1">
    <citation type="journal article" date="2014" name="PLoS ONE">
        <title>Rumen cellulosomics: divergent fiber-degrading strategies revealed by comparative genome-wide analysis of six ruminococcal strains.</title>
        <authorList>
            <person name="Dassa B."/>
            <person name="Borovok I."/>
            <person name="Ruimy-Israeli V."/>
            <person name="Lamed R."/>
            <person name="Flint H.J."/>
            <person name="Duncan S.H."/>
            <person name="Henrissat B."/>
            <person name="Coutinho P."/>
            <person name="Morrison M."/>
            <person name="Mosoni P."/>
            <person name="Yeoman C.J."/>
            <person name="White B.A."/>
            <person name="Bayer E.A."/>
        </authorList>
    </citation>
    <scope>NUCLEOTIDE SEQUENCE [LARGE SCALE GENOMIC DNA]</scope>
    <source>
        <strain evidence="3 4">007c</strain>
    </source>
</reference>
<evidence type="ECO:0000259" key="2">
    <source>
        <dbReference type="Pfam" id="PF20434"/>
    </source>
</evidence>
<dbReference type="EMBL" id="ATAX01000026">
    <property type="protein sequence ID" value="EWM53308.1"/>
    <property type="molecule type" value="Genomic_DNA"/>
</dbReference>
<dbReference type="Gene3D" id="3.40.50.1820">
    <property type="entry name" value="alpha/beta hydrolase"/>
    <property type="match status" value="1"/>
</dbReference>
<evidence type="ECO:0000313" key="3">
    <source>
        <dbReference type="EMBL" id="EWM53308.1"/>
    </source>
</evidence>
<dbReference type="GO" id="GO:0016787">
    <property type="term" value="F:hydrolase activity"/>
    <property type="evidence" value="ECO:0007669"/>
    <property type="project" value="UniProtKB-KW"/>
</dbReference>
<dbReference type="InterPro" id="IPR029058">
    <property type="entry name" value="AB_hydrolase_fold"/>
</dbReference>
<comment type="caution">
    <text evidence="3">The sequence shown here is derived from an EMBL/GenBank/DDBJ whole genome shotgun (WGS) entry which is preliminary data.</text>
</comment>
<feature type="domain" description="BD-FAE-like" evidence="2">
    <location>
        <begin position="46"/>
        <end position="152"/>
    </location>
</feature>
<protein>
    <recommendedName>
        <fullName evidence="2">BD-FAE-like domain-containing protein</fullName>
    </recommendedName>
</protein>
<proteinExistence type="predicted"/>
<dbReference type="PANTHER" id="PTHR48081">
    <property type="entry name" value="AB HYDROLASE SUPERFAMILY PROTEIN C4A8.06C"/>
    <property type="match status" value="1"/>
</dbReference>
<dbReference type="eggNOG" id="COG0657">
    <property type="taxonomic scope" value="Bacteria"/>
</dbReference>
<evidence type="ECO:0000256" key="1">
    <source>
        <dbReference type="ARBA" id="ARBA00022801"/>
    </source>
</evidence>
<gene>
    <name evidence="3" type="ORF">RF007C_10070</name>
</gene>
<sequence>MSLGARIFIMMCRKSDKKRDKGLTVPPGVETQCGISYGSFGKWSLLDVYRPKSVEGKLPVIVSFHGGGWVYGDKEVYRYYCMELAKRGFAVVNYNYRLAPKYRHPAPLEDTNAVFSWIMKNKDSFGFDTDNIFAVGDSAGATGIALYACILTSPSYAANYSFKPPAGLKIKGLALNCGIYDNEKRFGGAKRLDFVSKESFKKSLSEMTVCKHITEDFPPCFVMTANADDLSAESPPFVKILGEKGVRHIYREYGTDDHRLYHVFHCDARSEDAARVNDDECSFFRELMG</sequence>
<dbReference type="SUPFAM" id="SSF53474">
    <property type="entry name" value="alpha/beta-Hydrolases"/>
    <property type="match status" value="1"/>
</dbReference>
<evidence type="ECO:0000313" key="4">
    <source>
        <dbReference type="Proteomes" id="UP000019365"/>
    </source>
</evidence>
<name>W7UH79_RUMFL</name>
<accession>W7UH79</accession>
<dbReference type="RefSeq" id="WP_037299633.1">
    <property type="nucleotide sequence ID" value="NZ_ATAX01000026.1"/>
</dbReference>
<keyword evidence="4" id="KW-1185">Reference proteome</keyword>
<dbReference type="PANTHER" id="PTHR48081:SF3">
    <property type="entry name" value="ALPHA_BETA HYDROLASE FOLD-3 DOMAIN-CONTAINING PROTEIN"/>
    <property type="match status" value="1"/>
</dbReference>
<dbReference type="AlphaFoldDB" id="W7UH79"/>
<organism evidence="3 4">
    <name type="scientific">Ruminococcus flavefaciens 007c</name>
    <dbReference type="NCBI Taxonomy" id="1341157"/>
    <lineage>
        <taxon>Bacteria</taxon>
        <taxon>Bacillati</taxon>
        <taxon>Bacillota</taxon>
        <taxon>Clostridia</taxon>
        <taxon>Eubacteriales</taxon>
        <taxon>Oscillospiraceae</taxon>
        <taxon>Ruminococcus</taxon>
    </lineage>
</organism>
<dbReference type="InterPro" id="IPR049492">
    <property type="entry name" value="BD-FAE-like_dom"/>
</dbReference>
<dbReference type="Proteomes" id="UP000019365">
    <property type="component" value="Unassembled WGS sequence"/>
</dbReference>
<dbReference type="OrthoDB" id="24847at2"/>
<keyword evidence="1" id="KW-0378">Hydrolase</keyword>
<dbReference type="Pfam" id="PF20434">
    <property type="entry name" value="BD-FAE"/>
    <property type="match status" value="1"/>
</dbReference>